<protein>
    <recommendedName>
        <fullName evidence="3">DUF2283 domain-containing protein</fullName>
    </recommendedName>
</protein>
<dbReference type="Pfam" id="PF10049">
    <property type="entry name" value="DUF2283"/>
    <property type="match status" value="1"/>
</dbReference>
<evidence type="ECO:0008006" key="3">
    <source>
        <dbReference type="Google" id="ProtNLM"/>
    </source>
</evidence>
<accession>A0A1F7IGG6</accession>
<gene>
    <name evidence="1" type="ORF">A2954_01260</name>
</gene>
<dbReference type="Proteomes" id="UP000177698">
    <property type="component" value="Unassembled WGS sequence"/>
</dbReference>
<evidence type="ECO:0000313" key="2">
    <source>
        <dbReference type="Proteomes" id="UP000177698"/>
    </source>
</evidence>
<dbReference type="InterPro" id="IPR019270">
    <property type="entry name" value="DUF2283"/>
</dbReference>
<dbReference type="AlphaFoldDB" id="A0A1F7IGG6"/>
<sequence length="71" mass="8599">MKIKYYREDDIIVFQLTDDLYDHAEMQGNFVVHFTKDKRLVRIEVLQASKFLKEESRVLPLEIKEKYFSIS</sequence>
<organism evidence="1 2">
    <name type="scientific">Candidatus Roizmanbacteria bacterium RIFCSPLOWO2_01_FULL_37_12</name>
    <dbReference type="NCBI Taxonomy" id="1802056"/>
    <lineage>
        <taxon>Bacteria</taxon>
        <taxon>Candidatus Roizmaniibacteriota</taxon>
    </lineage>
</organism>
<evidence type="ECO:0000313" key="1">
    <source>
        <dbReference type="EMBL" id="OGK42453.1"/>
    </source>
</evidence>
<reference evidence="1 2" key="1">
    <citation type="journal article" date="2016" name="Nat. Commun.">
        <title>Thousands of microbial genomes shed light on interconnected biogeochemical processes in an aquifer system.</title>
        <authorList>
            <person name="Anantharaman K."/>
            <person name="Brown C.T."/>
            <person name="Hug L.A."/>
            <person name="Sharon I."/>
            <person name="Castelle C.J."/>
            <person name="Probst A.J."/>
            <person name="Thomas B.C."/>
            <person name="Singh A."/>
            <person name="Wilkins M.J."/>
            <person name="Karaoz U."/>
            <person name="Brodie E.L."/>
            <person name="Williams K.H."/>
            <person name="Hubbard S.S."/>
            <person name="Banfield J.F."/>
        </authorList>
    </citation>
    <scope>NUCLEOTIDE SEQUENCE [LARGE SCALE GENOMIC DNA]</scope>
</reference>
<dbReference type="EMBL" id="MGAG01000002">
    <property type="protein sequence ID" value="OGK42453.1"/>
    <property type="molecule type" value="Genomic_DNA"/>
</dbReference>
<name>A0A1F7IGG6_9BACT</name>
<proteinExistence type="predicted"/>
<comment type="caution">
    <text evidence="1">The sequence shown here is derived from an EMBL/GenBank/DDBJ whole genome shotgun (WGS) entry which is preliminary data.</text>
</comment>